<reference evidence="2 3" key="1">
    <citation type="submission" date="2023-11" db="EMBL/GenBank/DDBJ databases">
        <authorList>
            <person name="Okamura Y."/>
        </authorList>
    </citation>
    <scope>NUCLEOTIDE SEQUENCE [LARGE SCALE GENOMIC DNA]</scope>
</reference>
<evidence type="ECO:0000313" key="3">
    <source>
        <dbReference type="Proteomes" id="UP001497472"/>
    </source>
</evidence>
<dbReference type="AlphaFoldDB" id="A0AAV1JTY5"/>
<protein>
    <submittedName>
        <fullName evidence="2">Uncharacterized protein</fullName>
    </submittedName>
</protein>
<keyword evidence="3" id="KW-1185">Reference proteome</keyword>
<gene>
    <name evidence="2" type="ORF">LNINA_LOCUS11267</name>
</gene>
<evidence type="ECO:0000313" key="2">
    <source>
        <dbReference type="EMBL" id="CAK1552205.1"/>
    </source>
</evidence>
<sequence>MAEGCSIAVMMRGARLRAITTPRDIIIAFNSSGGKQQPSPVASSSKSGDLSANLGPTTVADANCAITVRVSLSYPLRDAGRLVCKLSANAHFTRRHTLMDFVEGRASEMLWLK</sequence>
<comment type="caution">
    <text evidence="2">The sequence shown here is derived from an EMBL/GenBank/DDBJ whole genome shotgun (WGS) entry which is preliminary data.</text>
</comment>
<accession>A0AAV1JTY5</accession>
<dbReference type="EMBL" id="CAVLEF010000132">
    <property type="protein sequence ID" value="CAK1552205.1"/>
    <property type="molecule type" value="Genomic_DNA"/>
</dbReference>
<dbReference type="Proteomes" id="UP001497472">
    <property type="component" value="Unassembled WGS sequence"/>
</dbReference>
<name>A0AAV1JTY5_9NEOP</name>
<feature type="region of interest" description="Disordered" evidence="1">
    <location>
        <begin position="30"/>
        <end position="50"/>
    </location>
</feature>
<organism evidence="2 3">
    <name type="scientific">Leptosia nina</name>
    <dbReference type="NCBI Taxonomy" id="320188"/>
    <lineage>
        <taxon>Eukaryota</taxon>
        <taxon>Metazoa</taxon>
        <taxon>Ecdysozoa</taxon>
        <taxon>Arthropoda</taxon>
        <taxon>Hexapoda</taxon>
        <taxon>Insecta</taxon>
        <taxon>Pterygota</taxon>
        <taxon>Neoptera</taxon>
        <taxon>Endopterygota</taxon>
        <taxon>Lepidoptera</taxon>
        <taxon>Glossata</taxon>
        <taxon>Ditrysia</taxon>
        <taxon>Papilionoidea</taxon>
        <taxon>Pieridae</taxon>
        <taxon>Pierinae</taxon>
        <taxon>Leptosia</taxon>
    </lineage>
</organism>
<evidence type="ECO:0000256" key="1">
    <source>
        <dbReference type="SAM" id="MobiDB-lite"/>
    </source>
</evidence>
<proteinExistence type="predicted"/>